<proteinExistence type="predicted"/>
<evidence type="ECO:0000313" key="2">
    <source>
        <dbReference type="Proteomes" id="UP000612349"/>
    </source>
</evidence>
<evidence type="ECO:0000313" key="1">
    <source>
        <dbReference type="EMBL" id="GGD56289.1"/>
    </source>
</evidence>
<accession>A0A917DQB5</accession>
<gene>
    <name evidence="1" type="ORF">GCM10010990_01880</name>
</gene>
<dbReference type="Gene3D" id="3.30.70.2590">
    <property type="match status" value="1"/>
</dbReference>
<reference evidence="1" key="2">
    <citation type="submission" date="2020-09" db="EMBL/GenBank/DDBJ databases">
        <authorList>
            <person name="Sun Q."/>
            <person name="Zhou Y."/>
        </authorList>
    </citation>
    <scope>NUCLEOTIDE SEQUENCE</scope>
    <source>
        <strain evidence="1">CGMCC 1.15360</strain>
    </source>
</reference>
<dbReference type="RefSeq" id="WP_066772478.1">
    <property type="nucleotide sequence ID" value="NZ_BMIP01000001.1"/>
</dbReference>
<dbReference type="AlphaFoldDB" id="A0A917DQB5"/>
<comment type="caution">
    <text evidence="1">The sequence shown here is derived from an EMBL/GenBank/DDBJ whole genome shotgun (WGS) entry which is preliminary data.</text>
</comment>
<dbReference type="GO" id="GO:0030244">
    <property type="term" value="P:cellulose biosynthetic process"/>
    <property type="evidence" value="ECO:0007669"/>
    <property type="project" value="InterPro"/>
</dbReference>
<name>A0A917DQB5_9SPHN</name>
<sequence>MNSAYNTVETQESGFNASAGDFIPETVQFVLEMVIEQIRASASADQTHGFFVATGRRMAALARLGDLNNVEDIELTLNTVWNRMGLGSVNFELDDHGLDIVHTNLPSLESGASETIVNAMPAMLEGAYAAWLESLSQNGATLRTWVVSHSGSRLELRHAP</sequence>
<keyword evidence="2" id="KW-1185">Reference proteome</keyword>
<protein>
    <recommendedName>
        <fullName evidence="3">Cellulose synthase</fullName>
    </recommendedName>
</protein>
<dbReference type="Pfam" id="PF03500">
    <property type="entry name" value="Cellsynth_D"/>
    <property type="match status" value="1"/>
</dbReference>
<dbReference type="InterPro" id="IPR022798">
    <property type="entry name" value="BcsD_bac"/>
</dbReference>
<organism evidence="1 2">
    <name type="scientific">Croceicoccus mobilis</name>
    <dbReference type="NCBI Taxonomy" id="1703339"/>
    <lineage>
        <taxon>Bacteria</taxon>
        <taxon>Pseudomonadati</taxon>
        <taxon>Pseudomonadota</taxon>
        <taxon>Alphaproteobacteria</taxon>
        <taxon>Sphingomonadales</taxon>
        <taxon>Erythrobacteraceae</taxon>
        <taxon>Croceicoccus</taxon>
    </lineage>
</organism>
<reference evidence="1" key="1">
    <citation type="journal article" date="2014" name="Int. J. Syst. Evol. Microbiol.">
        <title>Complete genome sequence of Corynebacterium casei LMG S-19264T (=DSM 44701T), isolated from a smear-ripened cheese.</title>
        <authorList>
            <consortium name="US DOE Joint Genome Institute (JGI-PGF)"/>
            <person name="Walter F."/>
            <person name="Albersmeier A."/>
            <person name="Kalinowski J."/>
            <person name="Ruckert C."/>
        </authorList>
    </citation>
    <scope>NUCLEOTIDE SEQUENCE</scope>
    <source>
        <strain evidence="1">CGMCC 1.15360</strain>
    </source>
</reference>
<dbReference type="EMBL" id="BMIP01000001">
    <property type="protein sequence ID" value="GGD56289.1"/>
    <property type="molecule type" value="Genomic_DNA"/>
</dbReference>
<evidence type="ECO:0008006" key="3">
    <source>
        <dbReference type="Google" id="ProtNLM"/>
    </source>
</evidence>
<dbReference type="InterPro" id="IPR038470">
    <property type="entry name" value="Cellsynth_D_sf"/>
</dbReference>
<dbReference type="Proteomes" id="UP000612349">
    <property type="component" value="Unassembled WGS sequence"/>
</dbReference>